<keyword evidence="1" id="KW-1133">Transmembrane helix</keyword>
<name>A0A9Q0M3H2_BLOTA</name>
<evidence type="ECO:0008006" key="4">
    <source>
        <dbReference type="Google" id="ProtNLM"/>
    </source>
</evidence>
<dbReference type="AlphaFoldDB" id="A0A9Q0M3H2"/>
<gene>
    <name evidence="2" type="ORF">RDWZM_007939</name>
</gene>
<keyword evidence="1" id="KW-0812">Transmembrane</keyword>
<dbReference type="OMA" id="HLQMYRM"/>
<dbReference type="GO" id="GO:0016020">
    <property type="term" value="C:membrane"/>
    <property type="evidence" value="ECO:0007669"/>
    <property type="project" value="TreeGrafter"/>
</dbReference>
<keyword evidence="1" id="KW-0472">Membrane</keyword>
<reference evidence="2" key="1">
    <citation type="submission" date="2022-12" db="EMBL/GenBank/DDBJ databases">
        <title>Genome assemblies of Blomia tropicalis.</title>
        <authorList>
            <person name="Cui Y."/>
        </authorList>
    </citation>
    <scope>NUCLEOTIDE SEQUENCE</scope>
    <source>
        <tissue evidence="2">Adult mites</tissue>
    </source>
</reference>
<keyword evidence="3" id="KW-1185">Reference proteome</keyword>
<organism evidence="2 3">
    <name type="scientific">Blomia tropicalis</name>
    <name type="common">Mite</name>
    <dbReference type="NCBI Taxonomy" id="40697"/>
    <lineage>
        <taxon>Eukaryota</taxon>
        <taxon>Metazoa</taxon>
        <taxon>Ecdysozoa</taxon>
        <taxon>Arthropoda</taxon>
        <taxon>Chelicerata</taxon>
        <taxon>Arachnida</taxon>
        <taxon>Acari</taxon>
        <taxon>Acariformes</taxon>
        <taxon>Sarcoptiformes</taxon>
        <taxon>Astigmata</taxon>
        <taxon>Glycyphagoidea</taxon>
        <taxon>Echimyopodidae</taxon>
        <taxon>Blomia</taxon>
    </lineage>
</organism>
<sequence length="326" mass="37232">MLRAFPNMFRTKLKDIADSIRFLSKSERRAIYLGTTITLSCAGTGLYFSIHSIANDTVMEQLQMYRKGYGIPVNPNLYQLLQQTIDEMKISDSNTNSSVGLFNFVGNDLYSIGSLKLPFGSYIGVPYNYNFINVKQLRIEDIRLLLKFRTKRTTESPVIKKLFESLILSESAKKYAIAHELFWLSSSYLFVKTANILLCTIGSFLLAPTVNRKLGFTGRKKLIPRLSIGLLCFTLVTVLAGSIIDQLLDEIYDIRALKQTLQQAPNDEYRRGAEEYYSKLIERNCALYELLGPYGSQFYTEDGRTKRLFGLMSQSYENHLILTRSL</sequence>
<proteinExistence type="predicted"/>
<dbReference type="InterPro" id="IPR026620">
    <property type="entry name" value="TMEM177"/>
</dbReference>
<dbReference type="PANTHER" id="PTHR21824">
    <property type="entry name" value="TRANSMEMBRANE PROTEIN 177"/>
    <property type="match status" value="1"/>
</dbReference>
<dbReference type="Proteomes" id="UP001142055">
    <property type="component" value="Chromosome 3"/>
</dbReference>
<accession>A0A9Q0M3H2</accession>
<comment type="caution">
    <text evidence="2">The sequence shown here is derived from an EMBL/GenBank/DDBJ whole genome shotgun (WGS) entry which is preliminary data.</text>
</comment>
<evidence type="ECO:0000313" key="2">
    <source>
        <dbReference type="EMBL" id="KAJ6216782.1"/>
    </source>
</evidence>
<feature type="transmembrane region" description="Helical" evidence="1">
    <location>
        <begin position="30"/>
        <end position="50"/>
    </location>
</feature>
<dbReference type="EMBL" id="JAPWDV010000003">
    <property type="protein sequence ID" value="KAJ6216782.1"/>
    <property type="molecule type" value="Genomic_DNA"/>
</dbReference>
<evidence type="ECO:0000313" key="3">
    <source>
        <dbReference type="Proteomes" id="UP001142055"/>
    </source>
</evidence>
<feature type="transmembrane region" description="Helical" evidence="1">
    <location>
        <begin position="222"/>
        <end position="244"/>
    </location>
</feature>
<feature type="transmembrane region" description="Helical" evidence="1">
    <location>
        <begin position="189"/>
        <end position="210"/>
    </location>
</feature>
<evidence type="ECO:0000256" key="1">
    <source>
        <dbReference type="SAM" id="Phobius"/>
    </source>
</evidence>
<protein>
    <recommendedName>
        <fullName evidence="4">Transmembrane protein 177</fullName>
    </recommendedName>
</protein>
<dbReference type="PANTHER" id="PTHR21824:SF4">
    <property type="entry name" value="TRANSMEMBRANE PROTEIN 177"/>
    <property type="match status" value="1"/>
</dbReference>